<evidence type="ECO:0000256" key="1">
    <source>
        <dbReference type="SAM" id="SignalP"/>
    </source>
</evidence>
<dbReference type="Proteomes" id="UP000237682">
    <property type="component" value="Unassembled WGS sequence"/>
</dbReference>
<keyword evidence="3" id="KW-1185">Reference proteome</keyword>
<dbReference type="PROSITE" id="PS51257">
    <property type="entry name" value="PROKAR_LIPOPROTEIN"/>
    <property type="match status" value="1"/>
</dbReference>
<keyword evidence="1" id="KW-0732">Signal</keyword>
<evidence type="ECO:0008006" key="4">
    <source>
        <dbReference type="Google" id="ProtNLM"/>
    </source>
</evidence>
<dbReference type="AlphaFoldDB" id="A0A2S9QJN9"/>
<accession>A0A2S9QJN9</accession>
<gene>
    <name evidence="2" type="ORF">C5L14_03120</name>
</gene>
<dbReference type="OrthoDB" id="156515at2"/>
<dbReference type="SUPFAM" id="SSF141318">
    <property type="entry name" value="TM0957-like"/>
    <property type="match status" value="1"/>
</dbReference>
<dbReference type="RefSeq" id="WP_105860529.1">
    <property type="nucleotide sequence ID" value="NZ_PUEJ01000001.1"/>
</dbReference>
<protein>
    <recommendedName>
        <fullName evidence="4">DUF2291 domain-containing protein</fullName>
    </recommendedName>
</protein>
<reference evidence="2 3" key="1">
    <citation type="submission" date="2018-02" db="EMBL/GenBank/DDBJ databases">
        <title>Whole genome sequencing of endophytic bacterium.</title>
        <authorList>
            <person name="Eedara R."/>
            <person name="Podile A.R."/>
        </authorList>
    </citation>
    <scope>NUCLEOTIDE SEQUENCE [LARGE SCALE GENOMIC DNA]</scope>
    <source>
        <strain evidence="2 3">RP1T</strain>
    </source>
</reference>
<comment type="caution">
    <text evidence="2">The sequence shown here is derived from an EMBL/GenBank/DDBJ whole genome shotgun (WGS) entry which is preliminary data.</text>
</comment>
<dbReference type="Pfam" id="PF10054">
    <property type="entry name" value="DUF2291"/>
    <property type="match status" value="1"/>
</dbReference>
<proteinExistence type="predicted"/>
<feature type="signal peptide" evidence="1">
    <location>
        <begin position="1"/>
        <end position="18"/>
    </location>
</feature>
<evidence type="ECO:0000313" key="2">
    <source>
        <dbReference type="EMBL" id="PRH89566.1"/>
    </source>
</evidence>
<sequence length="219" mass="22935">MPRLANRLMIAAMALTLAACKIVPTAEVEAARQVGASGTGLVFDPDKAVDAIWAAKVLPYLKAKAGDFVVVRDLAAKNADEAGQKYGYRAKEGTVPWTYVVKAEGRIVAANTGSRAATIDVDVDGDGKADMVVQIGPAVRGTALRDSLDFVSFNAFTNQIEYAQFGKAFNARVNADVLQSLPREKLAGRSVTVLGAYVLEPGGKPPLVTPAELSLGAGS</sequence>
<evidence type="ECO:0000313" key="3">
    <source>
        <dbReference type="Proteomes" id="UP000237682"/>
    </source>
</evidence>
<feature type="chain" id="PRO_5015413572" description="DUF2291 domain-containing protein" evidence="1">
    <location>
        <begin position="19"/>
        <end position="219"/>
    </location>
</feature>
<dbReference type="InterPro" id="IPR036215">
    <property type="entry name" value="TM0957-like_sf"/>
</dbReference>
<dbReference type="PIRSF" id="PIRSF033535">
    <property type="entry name" value="UCP033535_plp"/>
    <property type="match status" value="1"/>
</dbReference>
<name>A0A2S9QJN9_9HYPH</name>
<dbReference type="EMBL" id="PUEJ01000001">
    <property type="protein sequence ID" value="PRH89566.1"/>
    <property type="molecule type" value="Genomic_DNA"/>
</dbReference>
<organism evidence="2 3">
    <name type="scientific">Labrys okinawensis</name>
    <dbReference type="NCBI Taxonomy" id="346911"/>
    <lineage>
        <taxon>Bacteria</taxon>
        <taxon>Pseudomonadati</taxon>
        <taxon>Pseudomonadota</taxon>
        <taxon>Alphaproteobacteria</taxon>
        <taxon>Hyphomicrobiales</taxon>
        <taxon>Xanthobacteraceae</taxon>
        <taxon>Labrys</taxon>
    </lineage>
</organism>
<dbReference type="InterPro" id="IPR014582">
    <property type="entry name" value="UCP033535_lipo"/>
</dbReference>